<gene>
    <name evidence="3" type="ORF">UC3_02511</name>
</gene>
<dbReference type="STRING" id="154621.RV11_GL001465"/>
<dbReference type="InterPro" id="IPR029057">
    <property type="entry name" value="PRTase-like"/>
</dbReference>
<reference evidence="3 4" key="1">
    <citation type="submission" date="2013-02" db="EMBL/GenBank/DDBJ databases">
        <title>The Genome Sequence of Enterococcus phoeniculicola BAA-412.</title>
        <authorList>
            <consortium name="The Broad Institute Genome Sequencing Platform"/>
            <consortium name="The Broad Institute Genome Sequencing Center for Infectious Disease"/>
            <person name="Earl A.M."/>
            <person name="Gilmore M.S."/>
            <person name="Lebreton F."/>
            <person name="Walker B."/>
            <person name="Young S.K."/>
            <person name="Zeng Q."/>
            <person name="Gargeya S."/>
            <person name="Fitzgerald M."/>
            <person name="Haas B."/>
            <person name="Abouelleil A."/>
            <person name="Alvarado L."/>
            <person name="Arachchi H.M."/>
            <person name="Berlin A.M."/>
            <person name="Chapman S.B."/>
            <person name="Dewar J."/>
            <person name="Goldberg J."/>
            <person name="Griggs A."/>
            <person name="Gujja S."/>
            <person name="Hansen M."/>
            <person name="Howarth C."/>
            <person name="Imamovic A."/>
            <person name="Larimer J."/>
            <person name="McCowan C."/>
            <person name="Murphy C."/>
            <person name="Neiman D."/>
            <person name="Pearson M."/>
            <person name="Priest M."/>
            <person name="Roberts A."/>
            <person name="Saif S."/>
            <person name="Shea T."/>
            <person name="Sisk P."/>
            <person name="Sykes S."/>
            <person name="Wortman J."/>
            <person name="Nusbaum C."/>
            <person name="Birren B."/>
        </authorList>
    </citation>
    <scope>NUCLEOTIDE SEQUENCE [LARGE SCALE GENOMIC DNA]</scope>
    <source>
        <strain evidence="3 4">ATCC BAA-412</strain>
    </source>
</reference>
<evidence type="ECO:0000313" key="3">
    <source>
        <dbReference type="EMBL" id="EOL42163.1"/>
    </source>
</evidence>
<comment type="similarity">
    <text evidence="1">Belongs to the ComF/GntX family.</text>
</comment>
<dbReference type="Pfam" id="PF00156">
    <property type="entry name" value="Pribosyltran"/>
    <property type="match status" value="1"/>
</dbReference>
<evidence type="ECO:0000313" key="4">
    <source>
        <dbReference type="Proteomes" id="UP000013785"/>
    </source>
</evidence>
<dbReference type="HOGENOM" id="CLU_054549_4_0_9"/>
<dbReference type="OrthoDB" id="9779910at2"/>
<dbReference type="InterPro" id="IPR051910">
    <property type="entry name" value="ComF/GntX_DNA_util-trans"/>
</dbReference>
<feature type="domain" description="Phosphoribosyltransferase" evidence="2">
    <location>
        <begin position="124"/>
        <end position="225"/>
    </location>
</feature>
<dbReference type="eggNOG" id="COG1040">
    <property type="taxonomic scope" value="Bacteria"/>
</dbReference>
<dbReference type="Proteomes" id="UP000013785">
    <property type="component" value="Unassembled WGS sequence"/>
</dbReference>
<keyword evidence="4" id="KW-1185">Reference proteome</keyword>
<evidence type="ECO:0000256" key="1">
    <source>
        <dbReference type="ARBA" id="ARBA00008007"/>
    </source>
</evidence>
<organism evidence="3 4">
    <name type="scientific">Enterococcus phoeniculicola ATCC BAA-412</name>
    <dbReference type="NCBI Taxonomy" id="1158610"/>
    <lineage>
        <taxon>Bacteria</taxon>
        <taxon>Bacillati</taxon>
        <taxon>Bacillota</taxon>
        <taxon>Bacilli</taxon>
        <taxon>Lactobacillales</taxon>
        <taxon>Enterococcaceae</taxon>
        <taxon>Enterococcus</taxon>
    </lineage>
</organism>
<evidence type="ECO:0000259" key="2">
    <source>
        <dbReference type="Pfam" id="PF00156"/>
    </source>
</evidence>
<protein>
    <submittedName>
        <fullName evidence="3">ComF family protein</fullName>
    </submittedName>
</protein>
<dbReference type="Gene3D" id="3.40.50.2020">
    <property type="match status" value="1"/>
</dbReference>
<proteinExistence type="inferred from homology"/>
<dbReference type="PANTHER" id="PTHR47505">
    <property type="entry name" value="DNA UTILIZATION PROTEIN YHGH"/>
    <property type="match status" value="1"/>
</dbReference>
<dbReference type="PATRIC" id="fig|1158610.3.peg.2493"/>
<accession>R3TMA3</accession>
<dbReference type="PANTHER" id="PTHR47505:SF1">
    <property type="entry name" value="DNA UTILIZATION PROTEIN YHGH"/>
    <property type="match status" value="1"/>
</dbReference>
<dbReference type="CDD" id="cd06223">
    <property type="entry name" value="PRTases_typeI"/>
    <property type="match status" value="1"/>
</dbReference>
<comment type="caution">
    <text evidence="3">The sequence shown here is derived from an EMBL/GenBank/DDBJ whole genome shotgun (WGS) entry which is preliminary data.</text>
</comment>
<name>R3TMA3_9ENTE</name>
<dbReference type="EMBL" id="AJAT01000017">
    <property type="protein sequence ID" value="EOL42163.1"/>
    <property type="molecule type" value="Genomic_DNA"/>
</dbReference>
<dbReference type="InterPro" id="IPR000836">
    <property type="entry name" value="PRTase_dom"/>
</dbReference>
<dbReference type="RefSeq" id="WP_010769153.1">
    <property type="nucleotide sequence ID" value="NZ_ASWE01000001.1"/>
</dbReference>
<dbReference type="SUPFAM" id="SSF53271">
    <property type="entry name" value="PRTase-like"/>
    <property type="match status" value="1"/>
</dbReference>
<dbReference type="AlphaFoldDB" id="R3TMA3"/>
<sequence>MNCSYCKQPIIRNLTLAELLGLTPIPKFGLCSVCSNLFQRIDAFTSCTGCGRPNHKGLCQDCSFWQSAYPEYKFKNHALYEYDTNFKEWISSYKFSGDYQLRYTFAHTLKKALKPFKRFVICPLPLSFVRIEKRGFNQVEGILEAAEITSIQLLKRIELAPQSDKNRKARLLMPQPYTLATEKKQITNRSILLVDDVYTTGRTLFHAAEILLSASPKRLETLTLAR</sequence>